<evidence type="ECO:0000256" key="1">
    <source>
        <dbReference type="SAM" id="MobiDB-lite"/>
    </source>
</evidence>
<protein>
    <submittedName>
        <fullName evidence="2">Uncharacterized protein</fullName>
    </submittedName>
</protein>
<organism evidence="2">
    <name type="scientific">Sesamum latifolium</name>
    <dbReference type="NCBI Taxonomy" id="2727402"/>
    <lineage>
        <taxon>Eukaryota</taxon>
        <taxon>Viridiplantae</taxon>
        <taxon>Streptophyta</taxon>
        <taxon>Embryophyta</taxon>
        <taxon>Tracheophyta</taxon>
        <taxon>Spermatophyta</taxon>
        <taxon>Magnoliopsida</taxon>
        <taxon>eudicotyledons</taxon>
        <taxon>Gunneridae</taxon>
        <taxon>Pentapetalae</taxon>
        <taxon>asterids</taxon>
        <taxon>lamiids</taxon>
        <taxon>Lamiales</taxon>
        <taxon>Pedaliaceae</taxon>
        <taxon>Sesamum</taxon>
    </lineage>
</organism>
<reference evidence="2" key="1">
    <citation type="submission" date="2020-06" db="EMBL/GenBank/DDBJ databases">
        <authorList>
            <person name="Li T."/>
            <person name="Hu X."/>
            <person name="Zhang T."/>
            <person name="Song X."/>
            <person name="Zhang H."/>
            <person name="Dai N."/>
            <person name="Sheng W."/>
            <person name="Hou X."/>
            <person name="Wei L."/>
        </authorList>
    </citation>
    <scope>NUCLEOTIDE SEQUENCE</scope>
    <source>
        <strain evidence="2">KEN1</strain>
        <tissue evidence="2">Leaf</tissue>
    </source>
</reference>
<reference evidence="2" key="2">
    <citation type="journal article" date="2024" name="Plant">
        <title>Genomic evolution and insights into agronomic trait innovations of Sesamum species.</title>
        <authorList>
            <person name="Miao H."/>
            <person name="Wang L."/>
            <person name="Qu L."/>
            <person name="Liu H."/>
            <person name="Sun Y."/>
            <person name="Le M."/>
            <person name="Wang Q."/>
            <person name="Wei S."/>
            <person name="Zheng Y."/>
            <person name="Lin W."/>
            <person name="Duan Y."/>
            <person name="Cao H."/>
            <person name="Xiong S."/>
            <person name="Wang X."/>
            <person name="Wei L."/>
            <person name="Li C."/>
            <person name="Ma Q."/>
            <person name="Ju M."/>
            <person name="Zhao R."/>
            <person name="Li G."/>
            <person name="Mu C."/>
            <person name="Tian Q."/>
            <person name="Mei H."/>
            <person name="Zhang T."/>
            <person name="Gao T."/>
            <person name="Zhang H."/>
        </authorList>
    </citation>
    <scope>NUCLEOTIDE SEQUENCE</scope>
    <source>
        <strain evidence="2">KEN1</strain>
    </source>
</reference>
<gene>
    <name evidence="2" type="ORF">Slati_3455600</name>
</gene>
<comment type="caution">
    <text evidence="2">The sequence shown here is derived from an EMBL/GenBank/DDBJ whole genome shotgun (WGS) entry which is preliminary data.</text>
</comment>
<feature type="region of interest" description="Disordered" evidence="1">
    <location>
        <begin position="54"/>
        <end position="75"/>
    </location>
</feature>
<feature type="region of interest" description="Disordered" evidence="1">
    <location>
        <begin position="1"/>
        <end position="42"/>
    </location>
</feature>
<evidence type="ECO:0000313" key="2">
    <source>
        <dbReference type="EMBL" id="KAL0416237.1"/>
    </source>
</evidence>
<dbReference type="EMBL" id="JACGWN010000012">
    <property type="protein sequence ID" value="KAL0416237.1"/>
    <property type="molecule type" value="Genomic_DNA"/>
</dbReference>
<sequence>MSSSDESVRFVGENNLGTDPSEATLRMAKSQSAGPSSGRRRSLRRMAAAFCRLIDEEEEEGSEGEVSSPGEERKVTGIVSVHPSSSLDLGPSCLQSSHIAQMREEFFIPSSQIIYTPGPQARAPFPPANCLAFFLVQVRAGLRFSSLPSTGSGSIISGSFEPTGPQFL</sequence>
<accession>A0AAW2UIS2</accession>
<dbReference type="AlphaFoldDB" id="A0AAW2UIS2"/>
<proteinExistence type="predicted"/>
<name>A0AAW2UIS2_9LAMI</name>